<dbReference type="PRINTS" id="PR00381">
    <property type="entry name" value="KINESINLIGHT"/>
</dbReference>
<protein>
    <recommendedName>
        <fullName evidence="4">NB-ARC domain-containing protein</fullName>
    </recommendedName>
</protein>
<gene>
    <name evidence="2" type="ORF">K505DRAFT_405002</name>
</gene>
<dbReference type="PANTHER" id="PTHR46082">
    <property type="entry name" value="ATP/GTP-BINDING PROTEIN-RELATED"/>
    <property type="match status" value="1"/>
</dbReference>
<evidence type="ECO:0008006" key="4">
    <source>
        <dbReference type="Google" id="ProtNLM"/>
    </source>
</evidence>
<dbReference type="EMBL" id="MU001777">
    <property type="protein sequence ID" value="KAF2798736.1"/>
    <property type="molecule type" value="Genomic_DNA"/>
</dbReference>
<dbReference type="PANTHER" id="PTHR46082:SF6">
    <property type="entry name" value="AAA+ ATPASE DOMAIN-CONTAINING PROTEIN-RELATED"/>
    <property type="match status" value="1"/>
</dbReference>
<dbReference type="Proteomes" id="UP000799757">
    <property type="component" value="Unassembled WGS sequence"/>
</dbReference>
<reference evidence="2" key="1">
    <citation type="journal article" date="2020" name="Stud. Mycol.">
        <title>101 Dothideomycetes genomes: a test case for predicting lifestyles and emergence of pathogens.</title>
        <authorList>
            <person name="Haridas S."/>
            <person name="Albert R."/>
            <person name="Binder M."/>
            <person name="Bloem J."/>
            <person name="Labutti K."/>
            <person name="Salamov A."/>
            <person name="Andreopoulos B."/>
            <person name="Baker S."/>
            <person name="Barry K."/>
            <person name="Bills G."/>
            <person name="Bluhm B."/>
            <person name="Cannon C."/>
            <person name="Castanera R."/>
            <person name="Culley D."/>
            <person name="Daum C."/>
            <person name="Ezra D."/>
            <person name="Gonzalez J."/>
            <person name="Henrissat B."/>
            <person name="Kuo A."/>
            <person name="Liang C."/>
            <person name="Lipzen A."/>
            <person name="Lutzoni F."/>
            <person name="Magnuson J."/>
            <person name="Mondo S."/>
            <person name="Nolan M."/>
            <person name="Ohm R."/>
            <person name="Pangilinan J."/>
            <person name="Park H.-J."/>
            <person name="Ramirez L."/>
            <person name="Alfaro M."/>
            <person name="Sun H."/>
            <person name="Tritt A."/>
            <person name="Yoshinaga Y."/>
            <person name="Zwiers L.-H."/>
            <person name="Turgeon B."/>
            <person name="Goodwin S."/>
            <person name="Spatafora J."/>
            <person name="Crous P."/>
            <person name="Grigoriev I."/>
        </authorList>
    </citation>
    <scope>NUCLEOTIDE SEQUENCE</scope>
    <source>
        <strain evidence="2">CBS 109.77</strain>
    </source>
</reference>
<dbReference type="Pfam" id="PF13374">
    <property type="entry name" value="TPR_10"/>
    <property type="match status" value="2"/>
</dbReference>
<dbReference type="AlphaFoldDB" id="A0A6A6XQ96"/>
<dbReference type="SUPFAM" id="SSF52540">
    <property type="entry name" value="P-loop containing nucleoside triphosphate hydrolases"/>
    <property type="match status" value="1"/>
</dbReference>
<dbReference type="InterPro" id="IPR053137">
    <property type="entry name" value="NLR-like"/>
</dbReference>
<feature type="compositionally biased region" description="Low complexity" evidence="1">
    <location>
        <begin position="19"/>
        <end position="36"/>
    </location>
</feature>
<dbReference type="SUPFAM" id="SSF48452">
    <property type="entry name" value="TPR-like"/>
    <property type="match status" value="1"/>
</dbReference>
<evidence type="ECO:0000313" key="3">
    <source>
        <dbReference type="Proteomes" id="UP000799757"/>
    </source>
</evidence>
<name>A0A6A6XQ96_9PLEO</name>
<proteinExistence type="predicted"/>
<dbReference type="SUPFAM" id="SSF53474">
    <property type="entry name" value="alpha/beta-Hydrolases"/>
    <property type="match status" value="1"/>
</dbReference>
<evidence type="ECO:0000256" key="1">
    <source>
        <dbReference type="SAM" id="MobiDB-lite"/>
    </source>
</evidence>
<evidence type="ECO:0000313" key="2">
    <source>
        <dbReference type="EMBL" id="KAF2798736.1"/>
    </source>
</evidence>
<dbReference type="Pfam" id="PF13424">
    <property type="entry name" value="TPR_12"/>
    <property type="match status" value="1"/>
</dbReference>
<dbReference type="InterPro" id="IPR011990">
    <property type="entry name" value="TPR-like_helical_dom_sf"/>
</dbReference>
<keyword evidence="3" id="KW-1185">Reference proteome</keyword>
<sequence length="985" mass="110640">MVWSRWQRSRKRPASNDESSSVTVSSSLSPPRPASSRKIFPSGIKLLHNGEDSAVDIIFIHGVTGDREKTWKTKSATNPWPQTLLPSRVPHARILTFGYDAYVADWRGMVSKNRIGNHSMNLLTAVATYREDDGTNDRPIIFVCHSLGGLVCEDALSMAQQRPERHLKKILYCTYGIIFLGTPHHGSGLAHWAESLAKAIGVLKQTNKEILAALKSDSEVLERVQHAFHTMIRSRGQDGFPPIEITCFFEELPLPGVGTVVPSHSATLPGYVPIGIHSNHMDMTKFENVDEPGFFAVTGELRRWYREISACASNPITGIGQQGPVVNQQDPQYVVPYASNPDFVGRFSIMQRLSDIFGPNHDLKRTTNHVRVALHGLGGIGKTQIAIEYAYWAHKAYPNMSIYWVHASNPKRFLQSVLKIAQECKIPGHDDPKADKSALVKDWLEGNNCPSWLLILDNADDYEMFFSPLKDEHDIPDSNSLGTDSRLGRYIPECAHGSILVTTRNKQAAVKLTRNRHLIEVEQMTSTEASQLVINKLEDAGLDHNQVALLTSRLENLPLALAQATAFIRENTISVEQYLQQLTSSDSHLTELLSQPFEETGRDSEIPNAVISTWILSFEQIRKQCSLASEMLSLMSYFDRQQIPKAFLPYRNNTVVDDSNDSHQSEASADLEQEKALGVLKAFSFIVTGADEKTFNIHRLVQLAMQKWLIVKKVENLWAENALLILSKLYPYGRHETRRVCNEYLPHAYAVLRYKIPLSGNMAVARASLLHCMSGLMSIQGQWKNGEELLVEARDLQKKELGVEHRATLASMHNLAMTYSNQGRWVEAEDLGVQVIDITKRVLGEEHPDTLTSINNLATIYLNQGRWDEAEELGAQVLEIKKRVLGAEHPTTLASMHNLASTYLRQGQWGKAEELGVQTTKRVLGAEHPDTLISMNSLAFTLKEQGRDKEAMLLMGKCYQLRKKVLGPQHLYTLNSLENLNNWRM</sequence>
<dbReference type="InterPro" id="IPR027417">
    <property type="entry name" value="P-loop_NTPase"/>
</dbReference>
<dbReference type="Gene3D" id="3.40.50.1820">
    <property type="entry name" value="alpha/beta hydrolase"/>
    <property type="match status" value="1"/>
</dbReference>
<dbReference type="OrthoDB" id="427518at2759"/>
<dbReference type="Gene3D" id="1.25.40.10">
    <property type="entry name" value="Tetratricopeptide repeat domain"/>
    <property type="match status" value="2"/>
</dbReference>
<dbReference type="Gene3D" id="3.40.50.300">
    <property type="entry name" value="P-loop containing nucleotide triphosphate hydrolases"/>
    <property type="match status" value="1"/>
</dbReference>
<feature type="region of interest" description="Disordered" evidence="1">
    <location>
        <begin position="1"/>
        <end position="36"/>
    </location>
</feature>
<accession>A0A6A6XQ96</accession>
<organism evidence="2 3">
    <name type="scientific">Melanomma pulvis-pyrius CBS 109.77</name>
    <dbReference type="NCBI Taxonomy" id="1314802"/>
    <lineage>
        <taxon>Eukaryota</taxon>
        <taxon>Fungi</taxon>
        <taxon>Dikarya</taxon>
        <taxon>Ascomycota</taxon>
        <taxon>Pezizomycotina</taxon>
        <taxon>Dothideomycetes</taxon>
        <taxon>Pleosporomycetidae</taxon>
        <taxon>Pleosporales</taxon>
        <taxon>Melanommataceae</taxon>
        <taxon>Melanomma</taxon>
    </lineage>
</organism>
<dbReference type="InterPro" id="IPR029058">
    <property type="entry name" value="AB_hydrolase_fold"/>
</dbReference>